<keyword evidence="11" id="KW-1185">Reference proteome</keyword>
<comment type="caution">
    <text evidence="10">The sequence shown here is derived from an EMBL/GenBank/DDBJ whole genome shotgun (WGS) entry which is preliminary data.</text>
</comment>
<dbReference type="PRINTS" id="PR00024">
    <property type="entry name" value="HOMEOBOX"/>
</dbReference>
<dbReference type="GO" id="GO:0009887">
    <property type="term" value="P:animal organ morphogenesis"/>
    <property type="evidence" value="ECO:0007669"/>
    <property type="project" value="TreeGrafter"/>
</dbReference>
<evidence type="ECO:0000313" key="10">
    <source>
        <dbReference type="EMBL" id="NWX95382.1"/>
    </source>
</evidence>
<dbReference type="InterPro" id="IPR017970">
    <property type="entry name" value="Homeobox_CS"/>
</dbReference>
<dbReference type="InterPro" id="IPR006820">
    <property type="entry name" value="Caudal_activation_dom"/>
</dbReference>
<dbReference type="InterPro" id="IPR047152">
    <property type="entry name" value="Caudal_homeobox"/>
</dbReference>
<reference evidence="10 11" key="1">
    <citation type="submission" date="2019-09" db="EMBL/GenBank/DDBJ databases">
        <title>Bird 10,000 Genomes (B10K) Project - Family phase.</title>
        <authorList>
            <person name="Zhang G."/>
        </authorList>
    </citation>
    <scope>NUCLEOTIDE SEQUENCE [LARGE SCALE GENOMIC DNA]</scope>
    <source>
        <strain evidence="10">B10K-MSB-03</strain>
    </source>
</reference>
<dbReference type="InterPro" id="IPR000047">
    <property type="entry name" value="HTH_motif"/>
</dbReference>
<evidence type="ECO:0000256" key="3">
    <source>
        <dbReference type="ARBA" id="ARBA00023125"/>
    </source>
</evidence>
<gene>
    <name evidence="10" type="primary">Cdx1</name>
    <name evidence="10" type="ORF">NOTORN_R10525</name>
</gene>
<evidence type="ECO:0000256" key="7">
    <source>
        <dbReference type="RuleBase" id="RU000682"/>
    </source>
</evidence>
<comment type="subcellular location">
    <subcellularLocation>
        <location evidence="1 6 7">Nucleus</location>
    </subcellularLocation>
</comment>
<dbReference type="GO" id="GO:0000977">
    <property type="term" value="F:RNA polymerase II transcription regulatory region sequence-specific DNA binding"/>
    <property type="evidence" value="ECO:0007669"/>
    <property type="project" value="TreeGrafter"/>
</dbReference>
<comment type="similarity">
    <text evidence="2">Belongs to the Caudal homeobox family.</text>
</comment>
<feature type="compositionally biased region" description="Low complexity" evidence="8">
    <location>
        <begin position="240"/>
        <end position="252"/>
    </location>
</feature>
<dbReference type="SUPFAM" id="SSF46689">
    <property type="entry name" value="Homeodomain-like"/>
    <property type="match status" value="1"/>
</dbReference>
<feature type="compositionally biased region" description="Basic residues" evidence="8">
    <location>
        <begin position="203"/>
        <end position="212"/>
    </location>
</feature>
<evidence type="ECO:0000256" key="1">
    <source>
        <dbReference type="ARBA" id="ARBA00004123"/>
    </source>
</evidence>
<feature type="domain" description="Homeobox" evidence="9">
    <location>
        <begin position="147"/>
        <end position="207"/>
    </location>
</feature>
<dbReference type="InterPro" id="IPR020479">
    <property type="entry name" value="HD_metazoa"/>
</dbReference>
<dbReference type="AlphaFoldDB" id="A0A7K7AH63"/>
<name>A0A7K7AH63_9AVES</name>
<feature type="DNA-binding region" description="Homeobox" evidence="6">
    <location>
        <begin position="149"/>
        <end position="208"/>
    </location>
</feature>
<feature type="region of interest" description="Disordered" evidence="8">
    <location>
        <begin position="203"/>
        <end position="260"/>
    </location>
</feature>
<dbReference type="InterPro" id="IPR001356">
    <property type="entry name" value="HD"/>
</dbReference>
<evidence type="ECO:0000256" key="6">
    <source>
        <dbReference type="PROSITE-ProRule" id="PRU00108"/>
    </source>
</evidence>
<dbReference type="Pfam" id="PF04731">
    <property type="entry name" value="Caudal_act"/>
    <property type="match status" value="1"/>
</dbReference>
<keyword evidence="5 6" id="KW-0539">Nucleus</keyword>
<dbReference type="PANTHER" id="PTHR24332">
    <property type="entry name" value="HOMEOBOX PROTEIN CDX"/>
    <property type="match status" value="1"/>
</dbReference>
<evidence type="ECO:0000259" key="9">
    <source>
        <dbReference type="PROSITE" id="PS50071"/>
    </source>
</evidence>
<evidence type="ECO:0000256" key="4">
    <source>
        <dbReference type="ARBA" id="ARBA00023155"/>
    </source>
</evidence>
<dbReference type="CDD" id="cd00086">
    <property type="entry name" value="homeodomain"/>
    <property type="match status" value="1"/>
</dbReference>
<accession>A0A7K7AH63</accession>
<dbReference type="EMBL" id="VZSH01000003">
    <property type="protein sequence ID" value="NWX95382.1"/>
    <property type="molecule type" value="Genomic_DNA"/>
</dbReference>
<feature type="non-terminal residue" evidence="10">
    <location>
        <position position="1"/>
    </location>
</feature>
<dbReference type="PROSITE" id="PS50071">
    <property type="entry name" value="HOMEOBOX_2"/>
    <property type="match status" value="1"/>
</dbReference>
<dbReference type="GO" id="GO:0009948">
    <property type="term" value="P:anterior/posterior axis specification"/>
    <property type="evidence" value="ECO:0007669"/>
    <property type="project" value="TreeGrafter"/>
</dbReference>
<proteinExistence type="inferred from homology"/>
<dbReference type="Proteomes" id="UP000531938">
    <property type="component" value="Unassembled WGS sequence"/>
</dbReference>
<keyword evidence="3 6" id="KW-0238">DNA-binding</keyword>
<dbReference type="GO" id="GO:0000981">
    <property type="term" value="F:DNA-binding transcription factor activity, RNA polymerase II-specific"/>
    <property type="evidence" value="ECO:0007669"/>
    <property type="project" value="InterPro"/>
</dbReference>
<dbReference type="PRINTS" id="PR00031">
    <property type="entry name" value="HTHREPRESSR"/>
</dbReference>
<evidence type="ECO:0000256" key="2">
    <source>
        <dbReference type="ARBA" id="ARBA00010341"/>
    </source>
</evidence>
<dbReference type="PANTHER" id="PTHR24332:SF16">
    <property type="entry name" value="HOMEOBOX PROTEIN CDX-1"/>
    <property type="match status" value="1"/>
</dbReference>
<dbReference type="GO" id="GO:0005634">
    <property type="term" value="C:nucleus"/>
    <property type="evidence" value="ECO:0007669"/>
    <property type="project" value="UniProtKB-SubCell"/>
</dbReference>
<dbReference type="GO" id="GO:0030154">
    <property type="term" value="P:cell differentiation"/>
    <property type="evidence" value="ECO:0007669"/>
    <property type="project" value="TreeGrafter"/>
</dbReference>
<feature type="non-terminal residue" evidence="10">
    <location>
        <position position="260"/>
    </location>
</feature>
<dbReference type="SMART" id="SM00389">
    <property type="entry name" value="HOX"/>
    <property type="match status" value="1"/>
</dbReference>
<dbReference type="InterPro" id="IPR009057">
    <property type="entry name" value="Homeodomain-like_sf"/>
</dbReference>
<evidence type="ECO:0000313" key="11">
    <source>
        <dbReference type="Proteomes" id="UP000531938"/>
    </source>
</evidence>
<dbReference type="PROSITE" id="PS00027">
    <property type="entry name" value="HOMEOBOX_1"/>
    <property type="match status" value="1"/>
</dbReference>
<evidence type="ECO:0000256" key="8">
    <source>
        <dbReference type="SAM" id="MobiDB-lite"/>
    </source>
</evidence>
<dbReference type="Gene3D" id="1.10.10.60">
    <property type="entry name" value="Homeodomain-like"/>
    <property type="match status" value="1"/>
</dbReference>
<organism evidence="10 11">
    <name type="scientific">Nothoprocta ornata</name>
    <dbReference type="NCBI Taxonomy" id="83376"/>
    <lineage>
        <taxon>Eukaryota</taxon>
        <taxon>Metazoa</taxon>
        <taxon>Chordata</taxon>
        <taxon>Craniata</taxon>
        <taxon>Vertebrata</taxon>
        <taxon>Euteleostomi</taxon>
        <taxon>Archelosauria</taxon>
        <taxon>Archosauria</taxon>
        <taxon>Dinosauria</taxon>
        <taxon>Saurischia</taxon>
        <taxon>Theropoda</taxon>
        <taxon>Coelurosauria</taxon>
        <taxon>Aves</taxon>
        <taxon>Palaeognathae</taxon>
        <taxon>Tinamiformes</taxon>
        <taxon>Tinamidae</taxon>
        <taxon>Nothoprocta</taxon>
    </lineage>
</organism>
<evidence type="ECO:0000256" key="5">
    <source>
        <dbReference type="ARBA" id="ARBA00023242"/>
    </source>
</evidence>
<dbReference type="Pfam" id="PF00046">
    <property type="entry name" value="Homeodomain"/>
    <property type="match status" value="1"/>
</dbReference>
<protein>
    <submittedName>
        <fullName evidence="10">CDX1 protein</fullName>
    </submittedName>
</protein>
<dbReference type="FunFam" id="1.10.10.60:FF:000089">
    <property type="entry name" value="Caudal type homeobox 4"/>
    <property type="match status" value="1"/>
</dbReference>
<keyword evidence="4 6" id="KW-0371">Homeobox</keyword>
<sequence>MYLGYLLDKDANMYPSPVRHPSLNLNPQNYVPGPPQYSDFAGYHHVPGINSDPHHGQPAGAWGSPYTPAKEDWHAYGSAATASPAAAPAQFGFGAPDFNAMQAPGSGLLPPAMGSAVPQLSPTAQRRTPYEWMRRSVPSTSSNGKTRTKDKYRVVYTDHQRLELEKEFHYSRYITIRRKAELAAALGLTERQVKIWFQNRRAKERKVNKKKMQQQSQPTSTTTPTPPAVGTPGPIGGLCSSSAPSLVSSSPLTIKEEFMP</sequence>